<dbReference type="EMBL" id="JAFEKC020000013">
    <property type="protein sequence ID" value="KAK0511744.1"/>
    <property type="molecule type" value="Genomic_DNA"/>
</dbReference>
<dbReference type="PANTHER" id="PTHR47064">
    <property type="entry name" value="PUTATIVE (AFU_ORTHOLOGUE AFUA_1G08990)-RELATED"/>
    <property type="match status" value="1"/>
</dbReference>
<dbReference type="Pfam" id="PF08450">
    <property type="entry name" value="SGL"/>
    <property type="match status" value="1"/>
</dbReference>
<dbReference type="AlphaFoldDB" id="A0AA39R173"/>
<dbReference type="InterPro" id="IPR013658">
    <property type="entry name" value="SGL"/>
</dbReference>
<comment type="caution">
    <text evidence="3">The sequence shown here is derived from an EMBL/GenBank/DDBJ whole genome shotgun (WGS) entry which is preliminary data.</text>
</comment>
<evidence type="ECO:0000313" key="4">
    <source>
        <dbReference type="Proteomes" id="UP001166286"/>
    </source>
</evidence>
<sequence>MIMNWHRQKTADGNPLSPAHKVSFSDSSKSSEKRNSGRPSSRPSSSSNSRAGDSRTDSPAPPRRKDSQQRLPSHTREKPWASNRNTQLIDRQSEALWQTTLTSPTSPQPKPFLIYHDSFLRVLGPNPTLTCLIDDPRAPYFHEAGVFHPPTNTLFITSNQIPDPSPDAVSTAHKTIIITKLEFFSPTDFTRDKVRCPERNYMANGGTNYRDGLILCAQGSLREPAGLIYMEAKRPHKTTNLLNNYHSRPFNSPNDVAVHSDGSIWFTDPIYGYEQGFRPKPQLPQLVYRFDPATGDVRAVADSFGRPNGIAFSPDENTVYITDTDSIHGSPSLSSPPTPSPTRAASIYAFTLIHEPTTHLPYLTNRRLFAYIDNGVPDGIKCDTWGNVYAGCGDGIQVWNCGGMLIGKVMVEGGVSNFCFGRGGEVWACGERRLWRVGLGGEVRGGILGI</sequence>
<gene>
    <name evidence="3" type="ORF">JMJ35_006317</name>
</gene>
<feature type="region of interest" description="Disordered" evidence="1">
    <location>
        <begin position="1"/>
        <end position="87"/>
    </location>
</feature>
<evidence type="ECO:0000256" key="1">
    <source>
        <dbReference type="SAM" id="MobiDB-lite"/>
    </source>
</evidence>
<protein>
    <recommendedName>
        <fullName evidence="2">SMP-30/Gluconolactonase/LRE-like region domain-containing protein</fullName>
    </recommendedName>
</protein>
<feature type="domain" description="SMP-30/Gluconolactonase/LRE-like region" evidence="2">
    <location>
        <begin position="211"/>
        <end position="325"/>
    </location>
</feature>
<dbReference type="PANTHER" id="PTHR47064:SF2">
    <property type="entry name" value="SMP-30_GLUCONOLACTONASE_LRE-LIKE REGION DOMAIN-CONTAINING PROTEIN-RELATED"/>
    <property type="match status" value="1"/>
</dbReference>
<dbReference type="SUPFAM" id="SSF63829">
    <property type="entry name" value="Calcium-dependent phosphotriesterase"/>
    <property type="match status" value="1"/>
</dbReference>
<name>A0AA39R173_9LECA</name>
<accession>A0AA39R173</accession>
<dbReference type="InterPro" id="IPR052988">
    <property type="entry name" value="Oryzine_lactonohydrolase"/>
</dbReference>
<keyword evidence="4" id="KW-1185">Reference proteome</keyword>
<dbReference type="InterPro" id="IPR011042">
    <property type="entry name" value="6-blade_b-propeller_TolB-like"/>
</dbReference>
<proteinExistence type="predicted"/>
<organism evidence="3 4">
    <name type="scientific">Cladonia borealis</name>
    <dbReference type="NCBI Taxonomy" id="184061"/>
    <lineage>
        <taxon>Eukaryota</taxon>
        <taxon>Fungi</taxon>
        <taxon>Dikarya</taxon>
        <taxon>Ascomycota</taxon>
        <taxon>Pezizomycotina</taxon>
        <taxon>Lecanoromycetes</taxon>
        <taxon>OSLEUM clade</taxon>
        <taxon>Lecanoromycetidae</taxon>
        <taxon>Lecanorales</taxon>
        <taxon>Lecanorineae</taxon>
        <taxon>Cladoniaceae</taxon>
        <taxon>Cladonia</taxon>
    </lineage>
</organism>
<evidence type="ECO:0000259" key="2">
    <source>
        <dbReference type="Pfam" id="PF08450"/>
    </source>
</evidence>
<feature type="compositionally biased region" description="Basic and acidic residues" evidence="1">
    <location>
        <begin position="63"/>
        <end position="79"/>
    </location>
</feature>
<dbReference type="Gene3D" id="2.120.10.30">
    <property type="entry name" value="TolB, C-terminal domain"/>
    <property type="match status" value="1"/>
</dbReference>
<evidence type="ECO:0000313" key="3">
    <source>
        <dbReference type="EMBL" id="KAK0511744.1"/>
    </source>
</evidence>
<feature type="compositionally biased region" description="Low complexity" evidence="1">
    <location>
        <begin position="37"/>
        <end position="51"/>
    </location>
</feature>
<dbReference type="Proteomes" id="UP001166286">
    <property type="component" value="Unassembled WGS sequence"/>
</dbReference>
<reference evidence="3" key="1">
    <citation type="submission" date="2023-03" db="EMBL/GenBank/DDBJ databases">
        <title>Complete genome of Cladonia borealis.</title>
        <authorList>
            <person name="Park H."/>
        </authorList>
    </citation>
    <scope>NUCLEOTIDE SEQUENCE</scope>
    <source>
        <strain evidence="3">ANT050790</strain>
    </source>
</reference>